<keyword evidence="4" id="KW-0276">Fatty acid metabolism</keyword>
<organism evidence="10 11">
    <name type="scientific">Vagococcus lutrae</name>
    <dbReference type="NCBI Taxonomy" id="81947"/>
    <lineage>
        <taxon>Bacteria</taxon>
        <taxon>Bacillati</taxon>
        <taxon>Bacillota</taxon>
        <taxon>Bacilli</taxon>
        <taxon>Lactobacillales</taxon>
        <taxon>Enterococcaceae</taxon>
        <taxon>Vagococcus</taxon>
    </lineage>
</organism>
<dbReference type="Pfam" id="PF20791">
    <property type="entry name" value="Acyl-ACP_TE_C"/>
    <property type="match status" value="1"/>
</dbReference>
<keyword evidence="6" id="KW-0443">Lipid metabolism</keyword>
<evidence type="ECO:0000256" key="5">
    <source>
        <dbReference type="ARBA" id="ARBA00022946"/>
    </source>
</evidence>
<keyword evidence="3" id="KW-0378">Hydrolase</keyword>
<keyword evidence="2" id="KW-0444">Lipid biosynthesis</keyword>
<dbReference type="InterPro" id="IPR029069">
    <property type="entry name" value="HotDog_dom_sf"/>
</dbReference>
<sequence length="247" mass="29033">MGKRYTHAHTIKFYECDTTGELTLPMVLNIVIQASEAQSEQLGRAEDYVHRLGYGWVITEHELTVTELPRVNQTINVSTEARYHNKYFCYRHFWLHDESGNELVHIISTFVLMDMTSRKMVSVPSELIEPFASEKISKIRRGMRFPTFSQPDEQAYKVRYLDIDSNQHVNNSKYLDWMLDGLGWDWLTQYRASKVIIRFVKEVGYGQMITSRWEKDVADSEHVTASLHQITYENDTFADGYIEWSKR</sequence>
<dbReference type="Proteomes" id="UP001179600">
    <property type="component" value="Chromosome"/>
</dbReference>
<dbReference type="InterPro" id="IPR049427">
    <property type="entry name" value="Acyl-ACP_TE_C"/>
</dbReference>
<dbReference type="SUPFAM" id="SSF54637">
    <property type="entry name" value="Thioesterase/thiol ester dehydrase-isomerase"/>
    <property type="match status" value="2"/>
</dbReference>
<dbReference type="InterPro" id="IPR045023">
    <property type="entry name" value="FATA/B"/>
</dbReference>
<dbReference type="CDD" id="cd00586">
    <property type="entry name" value="4HBT"/>
    <property type="match status" value="1"/>
</dbReference>
<evidence type="ECO:0000256" key="6">
    <source>
        <dbReference type="ARBA" id="ARBA00023098"/>
    </source>
</evidence>
<accession>A0AAE9XH64</accession>
<evidence type="ECO:0000259" key="9">
    <source>
        <dbReference type="Pfam" id="PF20791"/>
    </source>
</evidence>
<protein>
    <submittedName>
        <fullName evidence="10">Thioesterase</fullName>
    </submittedName>
</protein>
<dbReference type="EMBL" id="CP116507">
    <property type="protein sequence ID" value="WCG23322.1"/>
    <property type="molecule type" value="Genomic_DNA"/>
</dbReference>
<comment type="similarity">
    <text evidence="1">Belongs to the acyl-ACP thioesterase family.</text>
</comment>
<evidence type="ECO:0000256" key="4">
    <source>
        <dbReference type="ARBA" id="ARBA00022832"/>
    </source>
</evidence>
<dbReference type="GO" id="GO:0016297">
    <property type="term" value="F:fatty acyl-[ACP] hydrolase activity"/>
    <property type="evidence" value="ECO:0007669"/>
    <property type="project" value="InterPro"/>
</dbReference>
<dbReference type="Pfam" id="PF01643">
    <property type="entry name" value="Acyl-ACP_TE"/>
    <property type="match status" value="1"/>
</dbReference>
<reference evidence="10" key="1">
    <citation type="submission" date="2023-01" db="EMBL/GenBank/DDBJ databases">
        <title>Oxazolidinone resistance genes in florfenicol resistant enterococci from beef cattle and veal calves at slaughter.</title>
        <authorList>
            <person name="Biggel M."/>
        </authorList>
    </citation>
    <scope>NUCLEOTIDE SEQUENCE</scope>
    <source>
        <strain evidence="10">K204-1</strain>
    </source>
</reference>
<dbReference type="AlphaFoldDB" id="A0AAE9XH64"/>
<evidence type="ECO:0000256" key="3">
    <source>
        <dbReference type="ARBA" id="ARBA00022801"/>
    </source>
</evidence>
<dbReference type="RefSeq" id="WP_126763215.1">
    <property type="nucleotide sequence ID" value="NZ_BKBT01000003.1"/>
</dbReference>
<keyword evidence="5" id="KW-0809">Transit peptide</keyword>
<evidence type="ECO:0000259" key="8">
    <source>
        <dbReference type="Pfam" id="PF01643"/>
    </source>
</evidence>
<proteinExistence type="inferred from homology"/>
<dbReference type="PANTHER" id="PTHR31727">
    <property type="entry name" value="OLEOYL-ACYL CARRIER PROTEIN THIOESTERASE 1, CHLOROPLASTIC"/>
    <property type="match status" value="1"/>
</dbReference>
<dbReference type="GO" id="GO:0000036">
    <property type="term" value="F:acyl carrier activity"/>
    <property type="evidence" value="ECO:0007669"/>
    <property type="project" value="TreeGrafter"/>
</dbReference>
<evidence type="ECO:0000313" key="11">
    <source>
        <dbReference type="Proteomes" id="UP001179600"/>
    </source>
</evidence>
<feature type="domain" description="Acyl-ACP thioesterase N-terminal hotdog" evidence="8">
    <location>
        <begin position="2"/>
        <end position="131"/>
    </location>
</feature>
<evidence type="ECO:0000313" key="10">
    <source>
        <dbReference type="EMBL" id="WCG23322.1"/>
    </source>
</evidence>
<feature type="domain" description="Acyl-ACP thioesterase-like C-terminal" evidence="9">
    <location>
        <begin position="150"/>
        <end position="246"/>
    </location>
</feature>
<evidence type="ECO:0000256" key="1">
    <source>
        <dbReference type="ARBA" id="ARBA00006500"/>
    </source>
</evidence>
<keyword evidence="7" id="KW-0275">Fatty acid biosynthesis</keyword>
<dbReference type="InterPro" id="IPR002864">
    <property type="entry name" value="Acyl-ACP_thioesterase_NHD"/>
</dbReference>
<dbReference type="Gene3D" id="3.10.129.10">
    <property type="entry name" value="Hotdog Thioesterase"/>
    <property type="match status" value="1"/>
</dbReference>
<name>A0AAE9XH64_9ENTE</name>
<dbReference type="PANTHER" id="PTHR31727:SF6">
    <property type="entry name" value="OLEOYL-ACYL CARRIER PROTEIN THIOESTERASE 1, CHLOROPLASTIC"/>
    <property type="match status" value="1"/>
</dbReference>
<evidence type="ECO:0000256" key="7">
    <source>
        <dbReference type="ARBA" id="ARBA00023160"/>
    </source>
</evidence>
<gene>
    <name evidence="10" type="ORF">PML95_03530</name>
</gene>
<evidence type="ECO:0000256" key="2">
    <source>
        <dbReference type="ARBA" id="ARBA00022516"/>
    </source>
</evidence>